<feature type="domain" description="4-oxalocrotonate tautomerase-like" evidence="3">
    <location>
        <begin position="66"/>
        <end position="115"/>
    </location>
</feature>
<gene>
    <name evidence="4" type="ORF">CEY11_16985</name>
</gene>
<dbReference type="SUPFAM" id="SSF55331">
    <property type="entry name" value="Tautomerase/MIF"/>
    <property type="match status" value="1"/>
</dbReference>
<dbReference type="InterPro" id="IPR014347">
    <property type="entry name" value="Tautomerase/MIF_sf"/>
</dbReference>
<dbReference type="PANTHER" id="PTHR35530">
    <property type="entry name" value="TAUTOMERASE-RELATED"/>
    <property type="match status" value="1"/>
</dbReference>
<dbReference type="PANTHER" id="PTHR35530:SF1">
    <property type="entry name" value="2-HYDROXYMUCONATE TAUTOMERASE"/>
    <property type="match status" value="1"/>
</dbReference>
<evidence type="ECO:0000256" key="1">
    <source>
        <dbReference type="ARBA" id="ARBA00006723"/>
    </source>
</evidence>
<comment type="similarity">
    <text evidence="1">Belongs to the 4-oxalocrotonate tautomerase family.</text>
</comment>
<dbReference type="EMBL" id="NJIH01000009">
    <property type="protein sequence ID" value="OWT57586.1"/>
    <property type="molecule type" value="Genomic_DNA"/>
</dbReference>
<dbReference type="Pfam" id="PF01361">
    <property type="entry name" value="Tautomerase"/>
    <property type="match status" value="2"/>
</dbReference>
<sequence>MPYLIINATEGLSADQKKQLLERSSNAVVSSIGAPLKSVRAMLHEMPKENYLDGGQYGHKTVMYEVDFIEGRTEELKSALISALSKTAHEVTGLSEQDIRVRLSDFPKTNMGMAGGITAKQAGR</sequence>
<dbReference type="OrthoDB" id="8527422at2"/>
<keyword evidence="5" id="KW-1185">Reference proteome</keyword>
<accession>A0A225M8Z3</accession>
<dbReference type="RefSeq" id="WP_088604591.1">
    <property type="nucleotide sequence ID" value="NZ_NJIH01000009.1"/>
</dbReference>
<name>A0A225M8Z3_9BURK</name>
<dbReference type="GO" id="GO:0016853">
    <property type="term" value="F:isomerase activity"/>
    <property type="evidence" value="ECO:0007669"/>
    <property type="project" value="UniProtKB-KW"/>
</dbReference>
<comment type="caution">
    <text evidence="4">The sequence shown here is derived from an EMBL/GenBank/DDBJ whole genome shotgun (WGS) entry which is preliminary data.</text>
</comment>
<proteinExistence type="inferred from homology"/>
<evidence type="ECO:0000256" key="2">
    <source>
        <dbReference type="ARBA" id="ARBA00023235"/>
    </source>
</evidence>
<dbReference type="Proteomes" id="UP000214603">
    <property type="component" value="Unassembled WGS sequence"/>
</dbReference>
<evidence type="ECO:0000313" key="5">
    <source>
        <dbReference type="Proteomes" id="UP000214603"/>
    </source>
</evidence>
<reference evidence="5" key="1">
    <citation type="submission" date="2017-06" db="EMBL/GenBank/DDBJ databases">
        <title>Herbaspirillum phytohormonus sp. nov., isolated from the root nodule of Robinia pseudoacacia in lead-zinc mine.</title>
        <authorList>
            <person name="Fan M."/>
            <person name="Lin Y."/>
        </authorList>
    </citation>
    <scope>NUCLEOTIDE SEQUENCE [LARGE SCALE GENOMIC DNA]</scope>
    <source>
        <strain evidence="5">SC-089</strain>
    </source>
</reference>
<evidence type="ECO:0000259" key="3">
    <source>
        <dbReference type="Pfam" id="PF01361"/>
    </source>
</evidence>
<organism evidence="4 5">
    <name type="scientific">Candidimonas nitroreducens</name>
    <dbReference type="NCBI Taxonomy" id="683354"/>
    <lineage>
        <taxon>Bacteria</taxon>
        <taxon>Pseudomonadati</taxon>
        <taxon>Pseudomonadota</taxon>
        <taxon>Betaproteobacteria</taxon>
        <taxon>Burkholderiales</taxon>
        <taxon>Alcaligenaceae</taxon>
        <taxon>Candidimonas</taxon>
    </lineage>
</organism>
<evidence type="ECO:0000313" key="4">
    <source>
        <dbReference type="EMBL" id="OWT57586.1"/>
    </source>
</evidence>
<dbReference type="InterPro" id="IPR004370">
    <property type="entry name" value="4-OT-like_dom"/>
</dbReference>
<keyword evidence="2" id="KW-0413">Isomerase</keyword>
<dbReference type="AlphaFoldDB" id="A0A225M8Z3"/>
<dbReference type="Gene3D" id="3.30.429.10">
    <property type="entry name" value="Macrophage Migration Inhibitory Factor"/>
    <property type="match status" value="2"/>
</dbReference>
<feature type="domain" description="4-oxalocrotonate tautomerase-like" evidence="3">
    <location>
        <begin position="2"/>
        <end position="57"/>
    </location>
</feature>
<protein>
    <submittedName>
        <fullName evidence="4">Tautomerase</fullName>
    </submittedName>
</protein>